<evidence type="ECO:0000256" key="4">
    <source>
        <dbReference type="ARBA" id="ARBA00022722"/>
    </source>
</evidence>
<keyword evidence="12 15" id="KW-0175">Coiled coil</keyword>
<dbReference type="InterPro" id="IPR041175">
    <property type="entry name" value="VLRF1/Vms1"/>
</dbReference>
<dbReference type="AlphaFoldDB" id="A0AAV2QWQ5"/>
<keyword evidence="6" id="KW-0677">Repeat</keyword>
<feature type="active site" evidence="14">
    <location>
        <position position="230"/>
    </location>
</feature>
<dbReference type="PROSITE" id="PS52044">
    <property type="entry name" value="VLRF1"/>
    <property type="match status" value="1"/>
</dbReference>
<dbReference type="Pfam" id="PF18826">
    <property type="entry name" value="bVLRF1"/>
    <property type="match status" value="1"/>
</dbReference>
<feature type="compositionally biased region" description="Acidic residues" evidence="16">
    <location>
        <begin position="123"/>
        <end position="139"/>
    </location>
</feature>
<dbReference type="GO" id="GO:0016787">
    <property type="term" value="F:hydrolase activity"/>
    <property type="evidence" value="ECO:0007669"/>
    <property type="project" value="UniProtKB-KW"/>
</dbReference>
<evidence type="ECO:0000256" key="15">
    <source>
        <dbReference type="SAM" id="Coils"/>
    </source>
</evidence>
<feature type="coiled-coil region" evidence="15">
    <location>
        <begin position="574"/>
        <end position="615"/>
    </location>
</feature>
<feature type="repeat" description="ANK" evidence="13">
    <location>
        <begin position="492"/>
        <end position="524"/>
    </location>
</feature>
<dbReference type="InterPro" id="IPR041540">
    <property type="entry name" value="VATC"/>
</dbReference>
<evidence type="ECO:0000256" key="8">
    <source>
        <dbReference type="ARBA" id="ARBA00022771"/>
    </source>
</evidence>
<evidence type="ECO:0000259" key="17">
    <source>
        <dbReference type="PROSITE" id="PS52044"/>
    </source>
</evidence>
<evidence type="ECO:0000256" key="6">
    <source>
        <dbReference type="ARBA" id="ARBA00022737"/>
    </source>
</evidence>
<evidence type="ECO:0000256" key="5">
    <source>
        <dbReference type="ARBA" id="ARBA00022723"/>
    </source>
</evidence>
<evidence type="ECO:0000256" key="9">
    <source>
        <dbReference type="ARBA" id="ARBA00022801"/>
    </source>
</evidence>
<evidence type="ECO:0000256" key="14">
    <source>
        <dbReference type="PROSITE-ProRule" id="PRU01389"/>
    </source>
</evidence>
<dbReference type="SMART" id="SM00248">
    <property type="entry name" value="ANK"/>
    <property type="match status" value="2"/>
</dbReference>
<evidence type="ECO:0000256" key="7">
    <source>
        <dbReference type="ARBA" id="ARBA00022759"/>
    </source>
</evidence>
<protein>
    <recommendedName>
        <fullName evidence="17">VLRF1 domain-containing protein</fullName>
    </recommendedName>
</protein>
<evidence type="ECO:0000256" key="1">
    <source>
        <dbReference type="ARBA" id="ARBA00004496"/>
    </source>
</evidence>
<feature type="non-terminal residue" evidence="18">
    <location>
        <position position="676"/>
    </location>
</feature>
<dbReference type="PANTHER" id="PTHR16036">
    <property type="entry name" value="ANKYRIN REPEAT AND ZINC FINGER DOMAIN-CONTAINING PROTEIN 1"/>
    <property type="match status" value="1"/>
</dbReference>
<dbReference type="GO" id="GO:0004519">
    <property type="term" value="F:endonuclease activity"/>
    <property type="evidence" value="ECO:0007669"/>
    <property type="project" value="UniProtKB-KW"/>
</dbReference>
<dbReference type="SUPFAM" id="SSF48403">
    <property type="entry name" value="Ankyrin repeat"/>
    <property type="match status" value="1"/>
</dbReference>
<dbReference type="Proteomes" id="UP001497623">
    <property type="component" value="Unassembled WGS sequence"/>
</dbReference>
<dbReference type="Pfam" id="PF13857">
    <property type="entry name" value="Ank_5"/>
    <property type="match status" value="1"/>
</dbReference>
<dbReference type="GO" id="GO:0036503">
    <property type="term" value="P:ERAD pathway"/>
    <property type="evidence" value="ECO:0007669"/>
    <property type="project" value="TreeGrafter"/>
</dbReference>
<reference evidence="18 19" key="1">
    <citation type="submission" date="2024-05" db="EMBL/GenBank/DDBJ databases">
        <authorList>
            <person name="Wallberg A."/>
        </authorList>
    </citation>
    <scope>NUCLEOTIDE SEQUENCE [LARGE SCALE GENOMIC DNA]</scope>
</reference>
<name>A0AAV2QWQ5_MEGNR</name>
<evidence type="ECO:0000256" key="16">
    <source>
        <dbReference type="SAM" id="MobiDB-lite"/>
    </source>
</evidence>
<dbReference type="GO" id="GO:0008270">
    <property type="term" value="F:zinc ion binding"/>
    <property type="evidence" value="ECO:0007669"/>
    <property type="project" value="UniProtKB-KW"/>
</dbReference>
<evidence type="ECO:0000256" key="13">
    <source>
        <dbReference type="PROSITE-ProRule" id="PRU00023"/>
    </source>
</evidence>
<feature type="domain" description="VLRF1" evidence="17">
    <location>
        <begin position="187"/>
        <end position="330"/>
    </location>
</feature>
<dbReference type="PROSITE" id="PS50088">
    <property type="entry name" value="ANK_REPEAT"/>
    <property type="match status" value="1"/>
</dbReference>
<evidence type="ECO:0000256" key="3">
    <source>
        <dbReference type="ARBA" id="ARBA00022490"/>
    </source>
</evidence>
<dbReference type="EMBL" id="CAXKWB010010742">
    <property type="protein sequence ID" value="CAL4099065.1"/>
    <property type="molecule type" value="Genomic_DNA"/>
</dbReference>
<evidence type="ECO:0000256" key="2">
    <source>
        <dbReference type="ARBA" id="ARBA00009262"/>
    </source>
</evidence>
<evidence type="ECO:0000313" key="19">
    <source>
        <dbReference type="Proteomes" id="UP001497623"/>
    </source>
</evidence>
<comment type="subcellular location">
    <subcellularLocation>
        <location evidence="1">Cytoplasm</location>
    </subcellularLocation>
</comment>
<comment type="similarity">
    <text evidence="2 14">Belongs to the ANKZF1/VMS1 family.</text>
</comment>
<keyword evidence="4 14" id="KW-0540">Nuclease</keyword>
<dbReference type="InterPro" id="IPR036770">
    <property type="entry name" value="Ankyrin_rpt-contain_sf"/>
</dbReference>
<gene>
    <name evidence="18" type="ORF">MNOR_LOCUS16390</name>
</gene>
<sequence length="676" mass="76975">MAVKEIGMAVVFEKKMIIAIVQQTMVGQGTAEHAEFSVNTSTSITNDYCAIGLPLFEPSQPTDFGDIQCSCCKVTLIDRNEQVEHYKLDWHRANIKRSLAGKPSVTEEQFLDDISDSSSISGSEDEESEENCDEDDENESVMRRQPRIFFINADGLIISLLRCILFSKKQEICGEQDVIKHAMVSQRKLEWTIIMLGGGHFAASVFRGKDVVVHKTFHSYTVRAQQGGSQSSKDSKNASSHPKSAGSALRRYNEQSHLQHVQELMESWKIYLDTCDLIFIRAPGNNRKIIFGGRNPLLSSTDNRLRTVPFPTRRATFSEVKRVHQLLSQVKIHGNQEQFDKEIEEVKLKSMERKQIYVKKAVTKQQLTKNNISKGTSEDISITEKEQLVNSEKEKKVVNKKNYKKLNQEIKDVIDKEDIPAETSSLSIVKNHIYTACKTGNITTIKDLLHAIDNDQNINSAEVQLPINLSDALKCMNMQTQWDLHKLVFGNSGKTPLHIASENGQNQMIWYLLENGCDPSCTEANGQSSYNIAKEKETRNVFRRFMAQFPDKYDYKKAGVSSPLTAEQEEAVAVKQTEKKKAQRKAKLEREKIKKAHLKEKKREEEEKNKFLNLSDREKRALAAEMRIAELKLSSPDKGLQRCFQCASDVSKMIPFEYSNNKFCSTKCVREHRTKQ</sequence>
<feature type="region of interest" description="Disordered" evidence="16">
    <location>
        <begin position="115"/>
        <end position="140"/>
    </location>
</feature>
<dbReference type="InterPro" id="IPR002110">
    <property type="entry name" value="Ankyrin_rpt"/>
</dbReference>
<comment type="domain">
    <text evidence="14">The VLRF1 domain mediates binding to the 60S ribosomal subunit.</text>
</comment>
<keyword evidence="9 14" id="KW-0378">Hydrolase</keyword>
<evidence type="ECO:0000256" key="10">
    <source>
        <dbReference type="ARBA" id="ARBA00022833"/>
    </source>
</evidence>
<keyword evidence="19" id="KW-1185">Reference proteome</keyword>
<dbReference type="Pfam" id="PF18716">
    <property type="entry name" value="VATC"/>
    <property type="match status" value="1"/>
</dbReference>
<organism evidence="18 19">
    <name type="scientific">Meganyctiphanes norvegica</name>
    <name type="common">Northern krill</name>
    <name type="synonym">Thysanopoda norvegica</name>
    <dbReference type="NCBI Taxonomy" id="48144"/>
    <lineage>
        <taxon>Eukaryota</taxon>
        <taxon>Metazoa</taxon>
        <taxon>Ecdysozoa</taxon>
        <taxon>Arthropoda</taxon>
        <taxon>Crustacea</taxon>
        <taxon>Multicrustacea</taxon>
        <taxon>Malacostraca</taxon>
        <taxon>Eumalacostraca</taxon>
        <taxon>Eucarida</taxon>
        <taxon>Euphausiacea</taxon>
        <taxon>Euphausiidae</taxon>
        <taxon>Meganyctiphanes</taxon>
    </lineage>
</organism>
<dbReference type="Gene3D" id="1.25.40.20">
    <property type="entry name" value="Ankyrin repeat-containing domain"/>
    <property type="match status" value="1"/>
</dbReference>
<keyword evidence="3 14" id="KW-0963">Cytoplasm</keyword>
<evidence type="ECO:0000313" key="18">
    <source>
        <dbReference type="EMBL" id="CAL4099065.1"/>
    </source>
</evidence>
<proteinExistence type="inferred from homology"/>
<evidence type="ECO:0000256" key="12">
    <source>
        <dbReference type="ARBA" id="ARBA00023054"/>
    </source>
</evidence>
<evidence type="ECO:0000256" key="11">
    <source>
        <dbReference type="ARBA" id="ARBA00023043"/>
    </source>
</evidence>
<keyword evidence="10" id="KW-0862">Zinc</keyword>
<keyword evidence="8" id="KW-0863">Zinc-finger</keyword>
<accession>A0AAV2QWQ5</accession>
<dbReference type="GO" id="GO:0005737">
    <property type="term" value="C:cytoplasm"/>
    <property type="evidence" value="ECO:0007669"/>
    <property type="project" value="UniProtKB-SubCell"/>
</dbReference>
<keyword evidence="11 13" id="KW-0040">ANK repeat</keyword>
<keyword evidence="7 14" id="KW-0255">Endonuclease</keyword>
<feature type="compositionally biased region" description="Low complexity" evidence="16">
    <location>
        <begin position="225"/>
        <end position="240"/>
    </location>
</feature>
<dbReference type="PROSITE" id="PS50297">
    <property type="entry name" value="ANK_REP_REGION"/>
    <property type="match status" value="1"/>
</dbReference>
<dbReference type="InterPro" id="IPR047139">
    <property type="entry name" value="ANKZ1/VMS1"/>
</dbReference>
<feature type="region of interest" description="Disordered" evidence="16">
    <location>
        <begin position="223"/>
        <end position="249"/>
    </location>
</feature>
<dbReference type="PANTHER" id="PTHR16036:SF2">
    <property type="entry name" value="TRNA ENDONUCLEASE ANKZF1"/>
    <property type="match status" value="1"/>
</dbReference>
<comment type="caution">
    <text evidence="18">The sequence shown here is derived from an EMBL/GenBank/DDBJ whole genome shotgun (WGS) entry which is preliminary data.</text>
</comment>
<keyword evidence="5" id="KW-0479">Metal-binding</keyword>